<keyword evidence="3" id="KW-1185">Reference proteome</keyword>
<protein>
    <submittedName>
        <fullName evidence="2">IS3 family transposase</fullName>
    </submittedName>
</protein>
<dbReference type="SUPFAM" id="SSF53098">
    <property type="entry name" value="Ribonuclease H-like"/>
    <property type="match status" value="1"/>
</dbReference>
<reference evidence="3" key="1">
    <citation type="journal article" date="2019" name="Int. J. Syst. Evol. Microbiol.">
        <title>The Global Catalogue of Microorganisms (GCM) 10K type strain sequencing project: providing services to taxonomists for standard genome sequencing and annotation.</title>
        <authorList>
            <consortium name="The Broad Institute Genomics Platform"/>
            <consortium name="The Broad Institute Genome Sequencing Center for Infectious Disease"/>
            <person name="Wu L."/>
            <person name="Ma J."/>
        </authorList>
    </citation>
    <scope>NUCLEOTIDE SEQUENCE [LARGE SCALE GENOMIC DNA]</scope>
    <source>
        <strain evidence="3">CCUG 59685</strain>
    </source>
</reference>
<dbReference type="PROSITE" id="PS50994">
    <property type="entry name" value="INTEGRASE"/>
    <property type="match status" value="1"/>
</dbReference>
<name>A0ABW3GLR2_9PROT</name>
<organism evidence="2 3">
    <name type="scientific">Methylophilus glucosoxydans</name>
    <dbReference type="NCBI Taxonomy" id="752553"/>
    <lineage>
        <taxon>Bacteria</taxon>
        <taxon>Pseudomonadati</taxon>
        <taxon>Pseudomonadota</taxon>
        <taxon>Betaproteobacteria</taxon>
        <taxon>Nitrosomonadales</taxon>
        <taxon>Methylophilaceae</taxon>
        <taxon>Methylophilus</taxon>
    </lineage>
</organism>
<proteinExistence type="predicted"/>
<dbReference type="Pfam" id="PF13276">
    <property type="entry name" value="HTH_21"/>
    <property type="match status" value="1"/>
</dbReference>
<dbReference type="Proteomes" id="UP001597106">
    <property type="component" value="Unassembled WGS sequence"/>
</dbReference>
<dbReference type="NCBIfam" id="NF033516">
    <property type="entry name" value="transpos_IS3"/>
    <property type="match status" value="1"/>
</dbReference>
<gene>
    <name evidence="2" type="ORF">ACFQ1T_14380</name>
</gene>
<dbReference type="InterPro" id="IPR025948">
    <property type="entry name" value="HTH-like_dom"/>
</dbReference>
<evidence type="ECO:0000313" key="3">
    <source>
        <dbReference type="Proteomes" id="UP001597106"/>
    </source>
</evidence>
<evidence type="ECO:0000313" key="2">
    <source>
        <dbReference type="EMBL" id="MFD0930967.1"/>
    </source>
</evidence>
<dbReference type="InterPro" id="IPR036397">
    <property type="entry name" value="RNaseH_sf"/>
</dbReference>
<dbReference type="InterPro" id="IPR012337">
    <property type="entry name" value="RNaseH-like_sf"/>
</dbReference>
<dbReference type="InterPro" id="IPR048020">
    <property type="entry name" value="Transpos_IS3"/>
</dbReference>
<dbReference type="InterPro" id="IPR001584">
    <property type="entry name" value="Integrase_cat-core"/>
</dbReference>
<accession>A0ABW3GLR2</accession>
<dbReference type="Pfam" id="PF13333">
    <property type="entry name" value="rve_2"/>
    <property type="match status" value="1"/>
</dbReference>
<dbReference type="PANTHER" id="PTHR46889">
    <property type="entry name" value="TRANSPOSASE INSF FOR INSERTION SEQUENCE IS3B-RELATED"/>
    <property type="match status" value="1"/>
</dbReference>
<sequence>MHFKGKTDIFRFIAQNSQDFSIQMMCEKYKVSRSGFYAWQRRPVSARTVSDGQLCEQIKAIHKSSHEAYGSPRIYAALRQQGLHCGRNKVAQLMRQMGLAGRASRLYWRNAGSHAFFQRHGNEKLGMTEPTSINQLWVGDVTFIKTGNGWQFLAVVMDMFSRRIVGWALDNHRKASLTCTALKMAIKQRKPTAGLWFHSDRGIEYAALEYQALLRQHGIQPSMNRPRQCTDNAHMESFFHSFKSEWIHGNRFKGGEDLKVAIKQYIDDFYNPVRLHSGIGYQSPISVEMIG</sequence>
<comment type="caution">
    <text evidence="2">The sequence shown here is derived from an EMBL/GenBank/DDBJ whole genome shotgun (WGS) entry which is preliminary data.</text>
</comment>
<feature type="domain" description="Integrase catalytic" evidence="1">
    <location>
        <begin position="126"/>
        <end position="291"/>
    </location>
</feature>
<dbReference type="Gene3D" id="3.30.420.10">
    <property type="entry name" value="Ribonuclease H-like superfamily/Ribonuclease H"/>
    <property type="match status" value="1"/>
</dbReference>
<evidence type="ECO:0000259" key="1">
    <source>
        <dbReference type="PROSITE" id="PS50994"/>
    </source>
</evidence>
<dbReference type="InterPro" id="IPR050900">
    <property type="entry name" value="Transposase_IS3/IS150/IS904"/>
</dbReference>
<dbReference type="RefSeq" id="WP_379078022.1">
    <property type="nucleotide sequence ID" value="NZ_JBHTJW010000012.1"/>
</dbReference>
<dbReference type="PANTHER" id="PTHR46889:SF4">
    <property type="entry name" value="TRANSPOSASE INSO FOR INSERTION SEQUENCE ELEMENT IS911B-RELATED"/>
    <property type="match status" value="1"/>
</dbReference>
<dbReference type="EMBL" id="JBHTJW010000012">
    <property type="protein sequence ID" value="MFD0930967.1"/>
    <property type="molecule type" value="Genomic_DNA"/>
</dbReference>
<dbReference type="Pfam" id="PF00665">
    <property type="entry name" value="rve"/>
    <property type="match status" value="1"/>
</dbReference>